<keyword evidence="2" id="KW-1185">Reference proteome</keyword>
<dbReference type="Proteomes" id="UP001235939">
    <property type="component" value="Chromosome 10"/>
</dbReference>
<evidence type="ECO:0000313" key="1">
    <source>
        <dbReference type="EMBL" id="UYV73454.1"/>
    </source>
</evidence>
<reference evidence="1 2" key="1">
    <citation type="submission" date="2022-01" db="EMBL/GenBank/DDBJ databases">
        <title>A chromosomal length assembly of Cordylochernes scorpioides.</title>
        <authorList>
            <person name="Zeh D."/>
            <person name="Zeh J."/>
        </authorList>
    </citation>
    <scope>NUCLEOTIDE SEQUENCE [LARGE SCALE GENOMIC DNA]</scope>
    <source>
        <strain evidence="1">IN4F17</strain>
        <tissue evidence="1">Whole Body</tissue>
    </source>
</reference>
<gene>
    <name evidence="1" type="ORF">LAZ67_10003329</name>
</gene>
<proteinExistence type="predicted"/>
<accession>A0ABY6KX49</accession>
<organism evidence="1 2">
    <name type="scientific">Cordylochernes scorpioides</name>
    <dbReference type="NCBI Taxonomy" id="51811"/>
    <lineage>
        <taxon>Eukaryota</taxon>
        <taxon>Metazoa</taxon>
        <taxon>Ecdysozoa</taxon>
        <taxon>Arthropoda</taxon>
        <taxon>Chelicerata</taxon>
        <taxon>Arachnida</taxon>
        <taxon>Pseudoscorpiones</taxon>
        <taxon>Cheliferoidea</taxon>
        <taxon>Chernetidae</taxon>
        <taxon>Cordylochernes</taxon>
    </lineage>
</organism>
<sequence>MCKSGDRLTIDNVRVGVLISEELKIRKETRQGCIRSPTLRATEGYGEGVLIGDRLVSNFRNADDTVLLARSQQDMANLLLRIEMISGEVGLEINRGKCQLLMTDRAHTLKENSAISWDVGVVDTYRDVLITKTEDLGERSGEGWRCDNDNSITTRTKESLGISFLSGYLCLRVMDYNIIAREENRCVRDSVERFHQYYPNYRFRKMTDFCTTELFEILRSPRATQRNRVHHTDRKDVWASHTWMSAETLRGPIKGTQ</sequence>
<protein>
    <recommendedName>
        <fullName evidence="3">Reverse transcriptase domain-containing protein</fullName>
    </recommendedName>
</protein>
<name>A0ABY6KX49_9ARAC</name>
<evidence type="ECO:0008006" key="3">
    <source>
        <dbReference type="Google" id="ProtNLM"/>
    </source>
</evidence>
<evidence type="ECO:0000313" key="2">
    <source>
        <dbReference type="Proteomes" id="UP001235939"/>
    </source>
</evidence>
<dbReference type="EMBL" id="CP092872">
    <property type="protein sequence ID" value="UYV73454.1"/>
    <property type="molecule type" value="Genomic_DNA"/>
</dbReference>